<evidence type="ECO:0000259" key="5">
    <source>
        <dbReference type="PROSITE" id="PS50902"/>
    </source>
</evidence>
<dbReference type="AlphaFoldDB" id="A0A7D9CUS6"/>
<dbReference type="Gene3D" id="3.40.50.360">
    <property type="match status" value="1"/>
</dbReference>
<dbReference type="GO" id="GO:0010181">
    <property type="term" value="F:FMN binding"/>
    <property type="evidence" value="ECO:0007669"/>
    <property type="project" value="InterPro"/>
</dbReference>
<dbReference type="EMBL" id="CABFWN010000001">
    <property type="protein sequence ID" value="VUG16098.1"/>
    <property type="molecule type" value="Genomic_DNA"/>
</dbReference>
<evidence type="ECO:0000313" key="6">
    <source>
        <dbReference type="EMBL" id="VUG16098.1"/>
    </source>
</evidence>
<keyword evidence="7" id="KW-1185">Reference proteome</keyword>
<evidence type="ECO:0000256" key="4">
    <source>
        <dbReference type="SAM" id="MobiDB-lite"/>
    </source>
</evidence>
<feature type="compositionally biased region" description="Basic and acidic residues" evidence="4">
    <location>
        <begin position="204"/>
        <end position="229"/>
    </location>
</feature>
<evidence type="ECO:0000256" key="1">
    <source>
        <dbReference type="ARBA" id="ARBA00004202"/>
    </source>
</evidence>
<comment type="subcellular location">
    <subcellularLocation>
        <location evidence="1">Cell membrane</location>
        <topology evidence="1">Peripheral membrane protein</topology>
    </subcellularLocation>
</comment>
<gene>
    <name evidence="6" type="primary">YCP4</name>
    <name evidence="6" type="ORF">DEBR0S1_07646G</name>
</gene>
<feature type="domain" description="Flavodoxin-like" evidence="5">
    <location>
        <begin position="4"/>
        <end position="192"/>
    </location>
</feature>
<comment type="function">
    <text evidence="3">Flavodoxin-like protein (FLP) that plays a role in cell wall integrity, oxidative stress protection and virulence. FLPs act as NAD(P)H quinone oxidoreductases. Reduces ubiquinone (coenzyme Q), enabling it to serve as an antioxidant in the membrane.</text>
</comment>
<dbReference type="PANTHER" id="PTHR30546:SF23">
    <property type="entry name" value="FLAVOPROTEIN-LIKE PROTEIN YCP4-RELATED"/>
    <property type="match status" value="1"/>
</dbReference>
<organism evidence="6 7">
    <name type="scientific">Dekkera bruxellensis</name>
    <name type="common">Brettanomyces custersii</name>
    <dbReference type="NCBI Taxonomy" id="5007"/>
    <lineage>
        <taxon>Eukaryota</taxon>
        <taxon>Fungi</taxon>
        <taxon>Dikarya</taxon>
        <taxon>Ascomycota</taxon>
        <taxon>Saccharomycotina</taxon>
        <taxon>Pichiomycetes</taxon>
        <taxon>Pichiales</taxon>
        <taxon>Pichiaceae</taxon>
        <taxon>Brettanomyces</taxon>
    </lineage>
</organism>
<dbReference type="InterPro" id="IPR029039">
    <property type="entry name" value="Flavoprotein-like_sf"/>
</dbReference>
<dbReference type="NCBIfam" id="TIGR01755">
    <property type="entry name" value="flav_wrbA"/>
    <property type="match status" value="1"/>
</dbReference>
<dbReference type="Proteomes" id="UP000478008">
    <property type="component" value="Unassembled WGS sequence"/>
</dbReference>
<evidence type="ECO:0000256" key="3">
    <source>
        <dbReference type="ARBA" id="ARBA00053955"/>
    </source>
</evidence>
<proteinExistence type="inferred from homology"/>
<dbReference type="PROSITE" id="PS50902">
    <property type="entry name" value="FLAVODOXIN_LIKE"/>
    <property type="match status" value="1"/>
</dbReference>
<dbReference type="PANTHER" id="PTHR30546">
    <property type="entry name" value="FLAVODOXIN-RELATED PROTEIN WRBA-RELATED"/>
    <property type="match status" value="1"/>
</dbReference>
<comment type="similarity">
    <text evidence="2">Belongs to the WrbA family.</text>
</comment>
<protein>
    <submittedName>
        <fullName evidence="6">DEBR0S1_07646g1_1</fullName>
    </submittedName>
</protein>
<accession>A0A7D9CUS6</accession>
<dbReference type="InterPro" id="IPR010089">
    <property type="entry name" value="Flavoprotein_WrbA-like"/>
</dbReference>
<dbReference type="FunFam" id="3.40.50.360:FF:000001">
    <property type="entry name" value="NAD(P)H dehydrogenase (Quinone) FQR1-like"/>
    <property type="match status" value="1"/>
</dbReference>
<evidence type="ECO:0000256" key="2">
    <source>
        <dbReference type="ARBA" id="ARBA00006961"/>
    </source>
</evidence>
<dbReference type="GO" id="GO:0005886">
    <property type="term" value="C:plasma membrane"/>
    <property type="evidence" value="ECO:0007669"/>
    <property type="project" value="UniProtKB-SubCell"/>
</dbReference>
<sequence>MAKIAIIIYSLYSHVATMAKDVKKGVDSVEGAEADVFQVPETLSDDIRKQLGDPPKLDLPVATADTLVEYDGIIFGMPTRFGSMPAQIKAFIDGTGGLWANGALYHKPVGVFVSTGTGGGKELTIYNCLSTFAHHGMLYVPLGYGKAYPEFCDLSQPNGASPWGAGCLAASDGSRQPSETELRIARIQGEEFANTVVKQQKSIAAEKKTTKPEEKTAKTDANASKETKPVVKSKKTTKTAPKEEPKKGLLSRILAKTKKFLS</sequence>
<dbReference type="InterPro" id="IPR005025">
    <property type="entry name" value="FMN_Rdtase-like_dom"/>
</dbReference>
<dbReference type="GO" id="GO:0003955">
    <property type="term" value="F:NAD(P)H dehydrogenase (quinone) activity"/>
    <property type="evidence" value="ECO:0007669"/>
    <property type="project" value="InterPro"/>
</dbReference>
<feature type="region of interest" description="Disordered" evidence="4">
    <location>
        <begin position="200"/>
        <end position="251"/>
    </location>
</feature>
<dbReference type="NCBIfam" id="NF002999">
    <property type="entry name" value="PRK03767.1"/>
    <property type="match status" value="1"/>
</dbReference>
<dbReference type="GO" id="GO:0034599">
    <property type="term" value="P:cellular response to oxidative stress"/>
    <property type="evidence" value="ECO:0007669"/>
    <property type="project" value="UniProtKB-ARBA"/>
</dbReference>
<name>A0A7D9CUS6_DEKBR</name>
<dbReference type="Pfam" id="PF03358">
    <property type="entry name" value="FMN_red"/>
    <property type="match status" value="1"/>
</dbReference>
<dbReference type="SUPFAM" id="SSF52218">
    <property type="entry name" value="Flavoproteins"/>
    <property type="match status" value="1"/>
</dbReference>
<dbReference type="InterPro" id="IPR008254">
    <property type="entry name" value="Flavodoxin/NO_synth"/>
</dbReference>
<evidence type="ECO:0000313" key="7">
    <source>
        <dbReference type="Proteomes" id="UP000478008"/>
    </source>
</evidence>
<reference evidence="6 7" key="1">
    <citation type="submission" date="2019-07" db="EMBL/GenBank/DDBJ databases">
        <authorList>
            <person name="Friedrich A."/>
            <person name="Schacherer J."/>
        </authorList>
    </citation>
    <scope>NUCLEOTIDE SEQUENCE [LARGE SCALE GENOMIC DNA]</scope>
</reference>